<dbReference type="Proteomes" id="UP000730482">
    <property type="component" value="Unassembled WGS sequence"/>
</dbReference>
<protein>
    <submittedName>
        <fullName evidence="1">Uncharacterized protein</fullName>
    </submittedName>
</protein>
<keyword evidence="2" id="KW-1185">Reference proteome</keyword>
<comment type="caution">
    <text evidence="1">The sequence shown here is derived from an EMBL/GenBank/DDBJ whole genome shotgun (WGS) entry which is preliminary data.</text>
</comment>
<dbReference type="EMBL" id="JAAFYZ010000026">
    <property type="protein sequence ID" value="MBS2547337.1"/>
    <property type="molecule type" value="Genomic_DNA"/>
</dbReference>
<reference evidence="1 2" key="1">
    <citation type="submission" date="2020-02" db="EMBL/GenBank/DDBJ databases">
        <title>Acidophilic actinobacteria isolated from forest soil.</title>
        <authorList>
            <person name="Golinska P."/>
        </authorList>
    </citation>
    <scope>NUCLEOTIDE SEQUENCE [LARGE SCALE GENOMIC DNA]</scope>
    <source>
        <strain evidence="1 2">NL8</strain>
    </source>
</reference>
<name>A0ABS5KMT4_9ACTN</name>
<organism evidence="1 2">
    <name type="scientific">Catenulispora pinistramenti</name>
    <dbReference type="NCBI Taxonomy" id="2705254"/>
    <lineage>
        <taxon>Bacteria</taxon>
        <taxon>Bacillati</taxon>
        <taxon>Actinomycetota</taxon>
        <taxon>Actinomycetes</taxon>
        <taxon>Catenulisporales</taxon>
        <taxon>Catenulisporaceae</taxon>
        <taxon>Catenulispora</taxon>
    </lineage>
</organism>
<dbReference type="SUPFAM" id="SSF53756">
    <property type="entry name" value="UDP-Glycosyltransferase/glycogen phosphorylase"/>
    <property type="match status" value="1"/>
</dbReference>
<dbReference type="RefSeq" id="WP_212008938.1">
    <property type="nucleotide sequence ID" value="NZ_JAAFYZ010000026.1"/>
</dbReference>
<evidence type="ECO:0000313" key="1">
    <source>
        <dbReference type="EMBL" id="MBS2547337.1"/>
    </source>
</evidence>
<sequence length="390" mass="42249">MPYPVTTSRASTASTASGRLLVDWSTYPPVGHVIEGLQIAGAYAATNPGLAVSLALPYRSPLELAECCDFLDAVYPVRFDPIEAGFPDDPYAKVPRDFEWTFRCYRRDDPAERAKFPRLARLSDAAAAHFTVPGNAPGLPLRTEQHLRLALPAQARQEAERILAPHLGSGPVLAVLPSGGGERAGYPSTGSWLLMLRELRAAWPDATFVLIGKTAGAHGRRSSAMPHGDAAGLMAEVDAVDGYDLPLLVQLALIQRAALLFSPHSGFSFAALAVGTPWLALSGGAWFEYFHNGVPFHSLLPDTARFPSFGGAPHRTEDSDGSGVREASMTRKRIEETIPELLEAADDLIEGRRNYEECLAAYFPRLLSALGGDKSAMTSWERVHERFIEA</sequence>
<accession>A0ABS5KMT4</accession>
<gene>
    <name evidence="1" type="ORF">KGQ19_10670</name>
</gene>
<proteinExistence type="predicted"/>
<evidence type="ECO:0000313" key="2">
    <source>
        <dbReference type="Proteomes" id="UP000730482"/>
    </source>
</evidence>